<organism evidence="6 7">
    <name type="scientific">Megaselia scalaris</name>
    <name type="common">Humpbacked fly</name>
    <name type="synonym">Phora scalaris</name>
    <dbReference type="NCBI Taxonomy" id="36166"/>
    <lineage>
        <taxon>Eukaryota</taxon>
        <taxon>Metazoa</taxon>
        <taxon>Ecdysozoa</taxon>
        <taxon>Arthropoda</taxon>
        <taxon>Hexapoda</taxon>
        <taxon>Insecta</taxon>
        <taxon>Pterygota</taxon>
        <taxon>Neoptera</taxon>
        <taxon>Endopterygota</taxon>
        <taxon>Diptera</taxon>
        <taxon>Brachycera</taxon>
        <taxon>Muscomorpha</taxon>
        <taxon>Platypezoidea</taxon>
        <taxon>Phoridae</taxon>
        <taxon>Megaseliini</taxon>
        <taxon>Megaselia</taxon>
    </lineage>
</organism>
<dbReference type="HOGENOM" id="CLU_2645114_0_0_1"/>
<keyword evidence="3" id="KW-1133">Transmembrane helix</keyword>
<evidence type="ECO:0000256" key="2">
    <source>
        <dbReference type="ARBA" id="ARBA00022692"/>
    </source>
</evidence>
<name>T1H746_MEGSC</name>
<accession>T1H746</accession>
<keyword evidence="4" id="KW-0472">Membrane</keyword>
<keyword evidence="7" id="KW-1185">Reference proteome</keyword>
<evidence type="ECO:0000256" key="1">
    <source>
        <dbReference type="ARBA" id="ARBA00004141"/>
    </source>
</evidence>
<dbReference type="GO" id="GO:0055064">
    <property type="term" value="P:chloride ion homeostasis"/>
    <property type="evidence" value="ECO:0007669"/>
    <property type="project" value="TreeGrafter"/>
</dbReference>
<comment type="subcellular location">
    <subcellularLocation>
        <location evidence="1">Membrane</location>
        <topology evidence="1">Multi-pass membrane protein</topology>
    </subcellularLocation>
</comment>
<dbReference type="Pfam" id="PF03522">
    <property type="entry name" value="SLC12"/>
    <property type="match status" value="1"/>
</dbReference>
<evidence type="ECO:0000313" key="7">
    <source>
        <dbReference type="Proteomes" id="UP000015102"/>
    </source>
</evidence>
<feature type="domain" description="SLC12A transporter C-terminal" evidence="5">
    <location>
        <begin position="2"/>
        <end position="77"/>
    </location>
</feature>
<dbReference type="PANTHER" id="PTHR11827">
    <property type="entry name" value="SOLUTE CARRIER FAMILY 12, CATION COTRANSPORTERS"/>
    <property type="match status" value="1"/>
</dbReference>
<sequence length="77" mass="8984">EDDLFAVQDKTNRYLRLREFLHEQSTESDLIVMTLPMPRKNIVSAPVYMAWLESLSRGMPPFLFVRGNQSSVLTFYS</sequence>
<dbReference type="GO" id="GO:0055078">
    <property type="term" value="P:sodium ion homeostasis"/>
    <property type="evidence" value="ECO:0007669"/>
    <property type="project" value="TreeGrafter"/>
</dbReference>
<proteinExistence type="predicted"/>
<dbReference type="Proteomes" id="UP000015102">
    <property type="component" value="Unassembled WGS sequence"/>
</dbReference>
<dbReference type="OMA" id="VYMAWLE"/>
<evidence type="ECO:0000259" key="5">
    <source>
        <dbReference type="Pfam" id="PF03522"/>
    </source>
</evidence>
<dbReference type="GO" id="GO:0006884">
    <property type="term" value="P:cell volume homeostasis"/>
    <property type="evidence" value="ECO:0007669"/>
    <property type="project" value="TreeGrafter"/>
</dbReference>
<dbReference type="GO" id="GO:0008511">
    <property type="term" value="F:sodium:potassium:chloride symporter activity"/>
    <property type="evidence" value="ECO:0007669"/>
    <property type="project" value="TreeGrafter"/>
</dbReference>
<dbReference type="STRING" id="36166.T1H746"/>
<dbReference type="GO" id="GO:0055075">
    <property type="term" value="P:potassium ion homeostasis"/>
    <property type="evidence" value="ECO:0007669"/>
    <property type="project" value="TreeGrafter"/>
</dbReference>
<reference evidence="7" key="1">
    <citation type="submission" date="2013-02" db="EMBL/GenBank/DDBJ databases">
        <authorList>
            <person name="Hughes D."/>
        </authorList>
    </citation>
    <scope>NUCLEOTIDE SEQUENCE</scope>
    <source>
        <strain>Durham</strain>
        <strain evidence="7">NC isolate 2 -- Noor lab</strain>
    </source>
</reference>
<evidence type="ECO:0000256" key="4">
    <source>
        <dbReference type="ARBA" id="ARBA00023136"/>
    </source>
</evidence>
<dbReference type="AlphaFoldDB" id="T1H746"/>
<dbReference type="GO" id="GO:0016020">
    <property type="term" value="C:membrane"/>
    <property type="evidence" value="ECO:0007669"/>
    <property type="project" value="UniProtKB-SubCell"/>
</dbReference>
<evidence type="ECO:0000256" key="3">
    <source>
        <dbReference type="ARBA" id="ARBA00022989"/>
    </source>
</evidence>
<protein>
    <recommendedName>
        <fullName evidence="5">SLC12A transporter C-terminal domain-containing protein</fullName>
    </recommendedName>
</protein>
<reference evidence="6" key="2">
    <citation type="submission" date="2015-06" db="UniProtKB">
        <authorList>
            <consortium name="EnsemblMetazoa"/>
        </authorList>
    </citation>
    <scope>IDENTIFICATION</scope>
</reference>
<evidence type="ECO:0000313" key="6">
    <source>
        <dbReference type="EnsemblMetazoa" id="MESCA012528-PA"/>
    </source>
</evidence>
<dbReference type="PANTHER" id="PTHR11827:SF103">
    <property type="entry name" value="SODIUM CHLORIDE COTRANSPORTER 69, ISOFORM E"/>
    <property type="match status" value="1"/>
</dbReference>
<dbReference type="EnsemblMetazoa" id="MESCA012528-RA">
    <property type="protein sequence ID" value="MESCA012528-PA"/>
    <property type="gene ID" value="MESCA012528"/>
</dbReference>
<dbReference type="InterPro" id="IPR004842">
    <property type="entry name" value="SLC12A_fam"/>
</dbReference>
<keyword evidence="2" id="KW-0812">Transmembrane</keyword>
<dbReference type="InterPro" id="IPR018491">
    <property type="entry name" value="SLC12_C"/>
</dbReference>
<dbReference type="GO" id="GO:1990573">
    <property type="term" value="P:potassium ion import across plasma membrane"/>
    <property type="evidence" value="ECO:0007669"/>
    <property type="project" value="TreeGrafter"/>
</dbReference>